<evidence type="ECO:0000313" key="11">
    <source>
        <dbReference type="EMBL" id="RKS25504.1"/>
    </source>
</evidence>
<dbReference type="EMBL" id="RBLC01000001">
    <property type="protein sequence ID" value="RKS25504.1"/>
    <property type="molecule type" value="Genomic_DNA"/>
</dbReference>
<keyword evidence="5 10" id="KW-0812">Transmembrane</keyword>
<dbReference type="PANTHER" id="PTHR43298">
    <property type="entry name" value="MULTIDRUG RESISTANCE PROTEIN NORM-RELATED"/>
    <property type="match status" value="1"/>
</dbReference>
<dbReference type="InterPro" id="IPR050222">
    <property type="entry name" value="MATE_MdtK"/>
</dbReference>
<dbReference type="GO" id="GO:0015297">
    <property type="term" value="F:antiporter activity"/>
    <property type="evidence" value="ECO:0007669"/>
    <property type="project" value="UniProtKB-KW"/>
</dbReference>
<feature type="transmembrane region" description="Helical" evidence="10">
    <location>
        <begin position="143"/>
        <end position="160"/>
    </location>
</feature>
<evidence type="ECO:0000256" key="5">
    <source>
        <dbReference type="ARBA" id="ARBA00022692"/>
    </source>
</evidence>
<dbReference type="GO" id="GO:0042910">
    <property type="term" value="F:xenobiotic transmembrane transporter activity"/>
    <property type="evidence" value="ECO:0007669"/>
    <property type="project" value="InterPro"/>
</dbReference>
<name>A0A495MHQ4_9FLAO</name>
<evidence type="ECO:0000256" key="7">
    <source>
        <dbReference type="ARBA" id="ARBA00023065"/>
    </source>
</evidence>
<organism evidence="11 12">
    <name type="scientific">Flavobacterium endophyticum</name>
    <dbReference type="NCBI Taxonomy" id="1540163"/>
    <lineage>
        <taxon>Bacteria</taxon>
        <taxon>Pseudomonadati</taxon>
        <taxon>Bacteroidota</taxon>
        <taxon>Flavobacteriia</taxon>
        <taxon>Flavobacteriales</taxon>
        <taxon>Flavobacteriaceae</taxon>
        <taxon>Flavobacterium</taxon>
    </lineage>
</organism>
<feature type="transmembrane region" description="Helical" evidence="10">
    <location>
        <begin position="101"/>
        <end position="123"/>
    </location>
</feature>
<keyword evidence="7" id="KW-0406">Ion transport</keyword>
<evidence type="ECO:0000256" key="2">
    <source>
        <dbReference type="ARBA" id="ARBA00022448"/>
    </source>
</evidence>
<feature type="transmembrane region" description="Helical" evidence="10">
    <location>
        <begin position="439"/>
        <end position="458"/>
    </location>
</feature>
<dbReference type="PIRSF" id="PIRSF006603">
    <property type="entry name" value="DinF"/>
    <property type="match status" value="1"/>
</dbReference>
<keyword evidence="8 10" id="KW-0472">Membrane</keyword>
<evidence type="ECO:0000256" key="9">
    <source>
        <dbReference type="ARBA" id="ARBA00031636"/>
    </source>
</evidence>
<keyword evidence="3" id="KW-0050">Antiport</keyword>
<feature type="transmembrane region" description="Helical" evidence="10">
    <location>
        <begin position="68"/>
        <end position="89"/>
    </location>
</feature>
<feature type="transmembrane region" description="Helical" evidence="10">
    <location>
        <begin position="28"/>
        <end position="48"/>
    </location>
</feature>
<dbReference type="CDD" id="cd13131">
    <property type="entry name" value="MATE_NorM_like"/>
    <property type="match status" value="1"/>
</dbReference>
<dbReference type="InterPro" id="IPR048279">
    <property type="entry name" value="MdtK-like"/>
</dbReference>
<protein>
    <recommendedName>
        <fullName evidence="9">Multidrug-efflux transporter</fullName>
    </recommendedName>
</protein>
<keyword evidence="2" id="KW-0813">Transport</keyword>
<reference evidence="11 12" key="1">
    <citation type="submission" date="2018-10" db="EMBL/GenBank/DDBJ databases">
        <title>Genomic Encyclopedia of Archaeal and Bacterial Type Strains, Phase II (KMG-II): from individual species to whole genera.</title>
        <authorList>
            <person name="Goeker M."/>
        </authorList>
    </citation>
    <scope>NUCLEOTIDE SEQUENCE [LARGE SCALE GENOMIC DNA]</scope>
    <source>
        <strain evidence="11 12">DSM 29537</strain>
    </source>
</reference>
<dbReference type="GO" id="GO:0005886">
    <property type="term" value="C:plasma membrane"/>
    <property type="evidence" value="ECO:0007669"/>
    <property type="project" value="UniProtKB-SubCell"/>
</dbReference>
<feature type="transmembrane region" description="Helical" evidence="10">
    <location>
        <begin position="172"/>
        <end position="196"/>
    </location>
</feature>
<gene>
    <name evidence="11" type="ORF">CLV94_0538</name>
</gene>
<feature type="transmembrane region" description="Helical" evidence="10">
    <location>
        <begin position="331"/>
        <end position="353"/>
    </location>
</feature>
<evidence type="ECO:0000256" key="4">
    <source>
        <dbReference type="ARBA" id="ARBA00022475"/>
    </source>
</evidence>
<dbReference type="InterPro" id="IPR002528">
    <property type="entry name" value="MATE_fam"/>
</dbReference>
<dbReference type="PANTHER" id="PTHR43298:SF2">
    <property type="entry name" value="FMN_FAD EXPORTER YEEO-RELATED"/>
    <property type="match status" value="1"/>
</dbReference>
<feature type="transmembrane region" description="Helical" evidence="10">
    <location>
        <begin position="202"/>
        <end position="225"/>
    </location>
</feature>
<evidence type="ECO:0000313" key="12">
    <source>
        <dbReference type="Proteomes" id="UP000277579"/>
    </source>
</evidence>
<evidence type="ECO:0000256" key="3">
    <source>
        <dbReference type="ARBA" id="ARBA00022449"/>
    </source>
</evidence>
<keyword evidence="4" id="KW-1003">Cell membrane</keyword>
<feature type="transmembrane region" description="Helical" evidence="10">
    <location>
        <begin position="254"/>
        <end position="277"/>
    </location>
</feature>
<evidence type="ECO:0000256" key="8">
    <source>
        <dbReference type="ARBA" id="ARBA00023136"/>
    </source>
</evidence>
<comment type="subcellular location">
    <subcellularLocation>
        <location evidence="1">Cell membrane</location>
        <topology evidence="1">Multi-pass membrane protein</topology>
    </subcellularLocation>
</comment>
<feature type="transmembrane region" description="Helical" evidence="10">
    <location>
        <begin position="373"/>
        <end position="396"/>
    </location>
</feature>
<proteinExistence type="predicted"/>
<dbReference type="NCBIfam" id="TIGR00797">
    <property type="entry name" value="matE"/>
    <property type="match status" value="1"/>
</dbReference>
<dbReference type="GO" id="GO:0006811">
    <property type="term" value="P:monoatomic ion transport"/>
    <property type="evidence" value="ECO:0007669"/>
    <property type="project" value="UniProtKB-KW"/>
</dbReference>
<sequence>MMLSLPHIFLHIVSLHQYTKEFSYNLKLAYPIILGMLGHTLIGIVDNIMVGKLGATELAAVSLGNSFIYVAISLGIGFSTAITPIIAQADAEKDTQKIRWAFHHGLFLCGILGLTLFGVIVLAKPLMYYMGQPEEVIVLAKPYIDWVAFSLIPLVVYQGYKQFADGLSMTKYSMYAIIMANVVHVILNYFLIYGIWIFPKMGIIGAALGTVISRFMMLAFMHLILSRNKKLTAYFQNFSFQDIKKTMLNKIVSLGLPSALQMFFEVALFTSAIWLSGSLGKNSQAANQIALSLASATFMFAMGLSVTAMIRVSNQKGLKDYKKLVVVARSIFLLAIIIEIIFAICFVLFHQYLPHLFLNMEKNALVIDNEEVIAIAAQLLLVAAVFQISDGIQVVVLGALRGLQDVKIPMYITFAAYWVVGFPVSYYLGKHTELKATGIWIGLLAGLTVAAVFLYIRFNYLTKKSIKEAAPAVAI</sequence>
<keyword evidence="12" id="KW-1185">Reference proteome</keyword>
<feature type="transmembrane region" description="Helical" evidence="10">
    <location>
        <begin position="408"/>
        <end position="427"/>
    </location>
</feature>
<accession>A0A495MHQ4</accession>
<comment type="caution">
    <text evidence="11">The sequence shown here is derived from an EMBL/GenBank/DDBJ whole genome shotgun (WGS) entry which is preliminary data.</text>
</comment>
<keyword evidence="6 10" id="KW-1133">Transmembrane helix</keyword>
<feature type="transmembrane region" description="Helical" evidence="10">
    <location>
        <begin position="289"/>
        <end position="310"/>
    </location>
</feature>
<evidence type="ECO:0000256" key="6">
    <source>
        <dbReference type="ARBA" id="ARBA00022989"/>
    </source>
</evidence>
<dbReference type="Proteomes" id="UP000277579">
    <property type="component" value="Unassembled WGS sequence"/>
</dbReference>
<dbReference type="Pfam" id="PF01554">
    <property type="entry name" value="MatE"/>
    <property type="match status" value="2"/>
</dbReference>
<dbReference type="AlphaFoldDB" id="A0A495MHQ4"/>
<evidence type="ECO:0000256" key="1">
    <source>
        <dbReference type="ARBA" id="ARBA00004651"/>
    </source>
</evidence>
<evidence type="ECO:0000256" key="10">
    <source>
        <dbReference type="SAM" id="Phobius"/>
    </source>
</evidence>